<dbReference type="Pfam" id="PF00348">
    <property type="entry name" value="polyprenyl_synt"/>
    <property type="match status" value="1"/>
</dbReference>
<accession>A0ABY3PVZ1</accession>
<dbReference type="EMBL" id="CP075567">
    <property type="protein sequence ID" value="UFP97817.1"/>
    <property type="molecule type" value="Genomic_DNA"/>
</dbReference>
<dbReference type="Gene3D" id="1.10.600.10">
    <property type="entry name" value="Farnesyl Diphosphate Synthase"/>
    <property type="match status" value="1"/>
</dbReference>
<evidence type="ECO:0000256" key="1">
    <source>
        <dbReference type="ARBA" id="ARBA00022723"/>
    </source>
</evidence>
<gene>
    <name evidence="4" type="ORF">KJY40_17330</name>
</gene>
<keyword evidence="3" id="KW-0808">Transferase</keyword>
<dbReference type="SUPFAM" id="SSF48576">
    <property type="entry name" value="Terpenoid synthases"/>
    <property type="match status" value="1"/>
</dbReference>
<dbReference type="PANTHER" id="PTHR12001">
    <property type="entry name" value="GERANYLGERANYL PYROPHOSPHATE SYNTHASE"/>
    <property type="match status" value="1"/>
</dbReference>
<dbReference type="RefSeq" id="WP_230731393.1">
    <property type="nucleotide sequence ID" value="NZ_CP075567.1"/>
</dbReference>
<protein>
    <submittedName>
        <fullName evidence="4">Polyprenyl synthetase family protein</fullName>
    </submittedName>
</protein>
<evidence type="ECO:0000256" key="3">
    <source>
        <dbReference type="RuleBase" id="RU004466"/>
    </source>
</evidence>
<dbReference type="InterPro" id="IPR008949">
    <property type="entry name" value="Isoprenoid_synthase_dom_sf"/>
</dbReference>
<evidence type="ECO:0000313" key="4">
    <source>
        <dbReference type="EMBL" id="UFP97817.1"/>
    </source>
</evidence>
<name>A0ABY3PVZ1_9PSED</name>
<evidence type="ECO:0000313" key="5">
    <source>
        <dbReference type="Proteomes" id="UP001162907"/>
    </source>
</evidence>
<dbReference type="InterPro" id="IPR000092">
    <property type="entry name" value="Polyprenyl_synt"/>
</dbReference>
<dbReference type="PANTHER" id="PTHR12001:SF44">
    <property type="entry name" value="GERANYLGERANYL PYROPHOSPHATE SYNTHASE"/>
    <property type="match status" value="1"/>
</dbReference>
<keyword evidence="5" id="KW-1185">Reference proteome</keyword>
<reference evidence="4 5" key="1">
    <citation type="journal article" date="2022" name="Int. J. Syst. Evol. Microbiol.">
        <title>Pseudomonas fitomaticsae sp. nov., isolated at Marimurtra Botanical Garden in Blanes, Catalonia, Spain.</title>
        <authorList>
            <person name="Atanasov K.E."/>
            <person name="Galbis D.M."/>
            <person name="Cornado D."/>
            <person name="Serpico A."/>
            <person name="Sanchez G."/>
            <person name="Bosch M."/>
            <person name="Ferrer A."/>
            <person name="Altabella T."/>
        </authorList>
    </citation>
    <scope>NUCLEOTIDE SEQUENCE [LARGE SCALE GENOMIC DNA]</scope>
    <source>
        <strain evidence="4 5">FIT81</strain>
    </source>
</reference>
<organism evidence="4 5">
    <name type="scientific">Pseudomonas fitomaticsae</name>
    <dbReference type="NCBI Taxonomy" id="2837969"/>
    <lineage>
        <taxon>Bacteria</taxon>
        <taxon>Pseudomonadati</taxon>
        <taxon>Pseudomonadota</taxon>
        <taxon>Gammaproteobacteria</taxon>
        <taxon>Pseudomonadales</taxon>
        <taxon>Pseudomonadaceae</taxon>
        <taxon>Pseudomonas</taxon>
    </lineage>
</organism>
<comment type="similarity">
    <text evidence="3">Belongs to the FPP/GGPP synthase family.</text>
</comment>
<evidence type="ECO:0000256" key="2">
    <source>
        <dbReference type="ARBA" id="ARBA00022842"/>
    </source>
</evidence>
<dbReference type="PROSITE" id="PS00723">
    <property type="entry name" value="POLYPRENYL_SYNTHASE_1"/>
    <property type="match status" value="1"/>
</dbReference>
<keyword evidence="2" id="KW-0460">Magnesium</keyword>
<keyword evidence="1" id="KW-0479">Metal-binding</keyword>
<dbReference type="Proteomes" id="UP001162907">
    <property type="component" value="Chromosome"/>
</dbReference>
<dbReference type="InterPro" id="IPR033749">
    <property type="entry name" value="Polyprenyl_synt_CS"/>
</dbReference>
<sequence length="311" mass="35358">MLQSTDSTYAQAREIWASAFRYQEQHAGMKVRTALTLAIADIYQLSPMHTQTLCQIVELFNTASLVHDDIIDEDATRRGAPSVWVKFGIASALTSGMYGYIEGLQKLNAFGEANLIDAALKSLEALHIGQHLDTQLSAGNSLPTLDQYRFIAQANTGCFFMFILDSCQSLNPMPVAVYSALQDLMLELAVYYRYINDYCDINHIPHFKKKGFAPDLEGGPKTFLMILANSPLIKSKRTDFQKRRIIFEWGNAGVFIQALNIMEDSFNTIELHFEEARRHARERNFGPLHTFLRNVHFQQQPQDNYYQSLLS</sequence>
<proteinExistence type="inferred from homology"/>